<gene>
    <name evidence="1" type="ORF">FIV01_15560</name>
</gene>
<evidence type="ECO:0000313" key="1">
    <source>
        <dbReference type="EMBL" id="QFT27805.1"/>
    </source>
</evidence>
<reference evidence="1 2" key="1">
    <citation type="submission" date="2019-10" db="EMBL/GenBank/DDBJ databases">
        <title>Complete genome sequence of Vibrio sp. strain THAF100, isolated from non-filtered water from the water column of tank 6 of a marine aquarium containing stony-coral fragments. Water maintained at 26 degree C.</title>
        <authorList>
            <person name="Ruckert C."/>
            <person name="Franco A."/>
            <person name="Kalinowski J."/>
            <person name="Glaeser S."/>
        </authorList>
    </citation>
    <scope>NUCLEOTIDE SEQUENCE [LARGE SCALE GENOMIC DNA]</scope>
    <source>
        <strain evidence="1 2">THAF100</strain>
        <plasmid evidence="2">pthaf100_a</plasmid>
    </source>
</reference>
<protein>
    <recommendedName>
        <fullName evidence="3">DUF429 domain-containing protein</fullName>
    </recommendedName>
</protein>
<keyword evidence="2" id="KW-1185">Reference proteome</keyword>
<sequence>MRLAGIDLAWNGEKNTSAIAVGSFIGNKLFLEAVEPAILGQKTIVEYLSSLEHLVGVAIDAPLIINNQTGQRECEKALSRTYSARKAACHPSNQSLYPNPMSVHLSLALKEMGFAHLGITLWQIECYPHPSIIECFGLTERLLYKKGNVADKRQGQVILANLISKLQCSSVLALEIPQQFKPFLSESTIQSLKGKALKSNEDTLDAIICLYIAALYQLNAIGTTYGDSNDGYIWVPQICCI</sequence>
<dbReference type="OrthoDB" id="9801824at2"/>
<evidence type="ECO:0000313" key="2">
    <source>
        <dbReference type="Proteomes" id="UP000326936"/>
    </source>
</evidence>
<evidence type="ECO:0008006" key="3">
    <source>
        <dbReference type="Google" id="ProtNLM"/>
    </source>
</evidence>
<dbReference type="Proteomes" id="UP000326936">
    <property type="component" value="Plasmid pTHAF100_a"/>
</dbReference>
<geneLocation type="plasmid" evidence="2">
    <name>pthaf100_a</name>
</geneLocation>
<dbReference type="AlphaFoldDB" id="A0A5P9CNH9"/>
<name>A0A5P9CNH9_9VIBR</name>
<dbReference type="EMBL" id="CP045351">
    <property type="protein sequence ID" value="QFT27805.1"/>
    <property type="molecule type" value="Genomic_DNA"/>
</dbReference>
<dbReference type="RefSeq" id="WP_152431888.1">
    <property type="nucleotide sequence ID" value="NZ_CBCSDK010000010.1"/>
</dbReference>
<dbReference type="KEGG" id="vaq:FIV01_15560"/>
<keyword evidence="1" id="KW-0614">Plasmid</keyword>
<dbReference type="InterPro" id="IPR007362">
    <property type="entry name" value="DUF429"/>
</dbReference>
<dbReference type="PIRSF" id="PIRSF018008">
    <property type="entry name" value="UCP018008"/>
    <property type="match status" value="1"/>
</dbReference>
<organism evidence="1 2">
    <name type="scientific">Vibrio aquimaris</name>
    <dbReference type="NCBI Taxonomy" id="2587862"/>
    <lineage>
        <taxon>Bacteria</taxon>
        <taxon>Pseudomonadati</taxon>
        <taxon>Pseudomonadota</taxon>
        <taxon>Gammaproteobacteria</taxon>
        <taxon>Vibrionales</taxon>
        <taxon>Vibrionaceae</taxon>
        <taxon>Vibrio</taxon>
    </lineage>
</organism>
<proteinExistence type="predicted"/>
<accession>A0A5P9CNH9</accession>
<dbReference type="Pfam" id="PF04250">
    <property type="entry name" value="DUF429"/>
    <property type="match status" value="1"/>
</dbReference>
<dbReference type="InterPro" id="IPR008306">
    <property type="entry name" value="UCP018008"/>
</dbReference>